<dbReference type="AlphaFoldDB" id="A0A1N6WF09"/>
<dbReference type="InterPro" id="IPR038765">
    <property type="entry name" value="Papain-like_cys_pep_sf"/>
</dbReference>
<accession>A0A1N6WF09</accession>
<keyword evidence="1" id="KW-0812">Transmembrane</keyword>
<protein>
    <recommendedName>
        <fullName evidence="4">Transglutaminase-like superfamily protein</fullName>
    </recommendedName>
</protein>
<evidence type="ECO:0008006" key="4">
    <source>
        <dbReference type="Google" id="ProtNLM"/>
    </source>
</evidence>
<dbReference type="RefSeq" id="WP_007655902.1">
    <property type="nucleotide sequence ID" value="NZ_FTNM01000002.1"/>
</dbReference>
<feature type="transmembrane region" description="Helical" evidence="1">
    <location>
        <begin position="67"/>
        <end position="85"/>
    </location>
</feature>
<keyword evidence="1" id="KW-0472">Membrane</keyword>
<dbReference type="OrthoDB" id="1523787at2"/>
<keyword evidence="3" id="KW-1185">Reference proteome</keyword>
<proteinExistence type="predicted"/>
<dbReference type="EMBL" id="FTNM01000002">
    <property type="protein sequence ID" value="SIQ88550.1"/>
    <property type="molecule type" value="Genomic_DNA"/>
</dbReference>
<name>A0A1N6WF09_9BACT</name>
<organism evidence="2 3">
    <name type="scientific">Pontibacter lucknowensis</name>
    <dbReference type="NCBI Taxonomy" id="1077936"/>
    <lineage>
        <taxon>Bacteria</taxon>
        <taxon>Pseudomonadati</taxon>
        <taxon>Bacteroidota</taxon>
        <taxon>Cytophagia</taxon>
        <taxon>Cytophagales</taxon>
        <taxon>Hymenobacteraceae</taxon>
        <taxon>Pontibacter</taxon>
    </lineage>
</organism>
<dbReference type="SUPFAM" id="SSF54001">
    <property type="entry name" value="Cysteine proteinases"/>
    <property type="match status" value="1"/>
</dbReference>
<keyword evidence="1" id="KW-1133">Transmembrane helix</keyword>
<feature type="transmembrane region" description="Helical" evidence="1">
    <location>
        <begin position="12"/>
        <end position="34"/>
    </location>
</feature>
<evidence type="ECO:0000313" key="3">
    <source>
        <dbReference type="Proteomes" id="UP000185924"/>
    </source>
</evidence>
<dbReference type="Gene3D" id="3.10.620.30">
    <property type="match status" value="1"/>
</dbReference>
<gene>
    <name evidence="2" type="ORF">SAMN05421545_1495</name>
</gene>
<dbReference type="STRING" id="1077936.SAMN05421545_1495"/>
<feature type="transmembrane region" description="Helical" evidence="1">
    <location>
        <begin position="40"/>
        <end position="60"/>
    </location>
</feature>
<evidence type="ECO:0000313" key="2">
    <source>
        <dbReference type="EMBL" id="SIQ88550.1"/>
    </source>
</evidence>
<evidence type="ECO:0000256" key="1">
    <source>
        <dbReference type="SAM" id="Phobius"/>
    </source>
</evidence>
<reference evidence="3" key="1">
    <citation type="submission" date="2017-01" db="EMBL/GenBank/DDBJ databases">
        <authorList>
            <person name="Varghese N."/>
            <person name="Submissions S."/>
        </authorList>
    </citation>
    <scope>NUCLEOTIDE SEQUENCE [LARGE SCALE GENOMIC DNA]</scope>
    <source>
        <strain evidence="3">DM9</strain>
    </source>
</reference>
<sequence length="298" mass="34113">MTHLFKLSNLTTFLVRFIQIIIVFPMAVLISFYLPPISFIDYELNFLLCVVLAAIVSVVITLISHKLILLAFVGIMGAMFFNSTFDDYTVENLYADYNAMLVNMTSNSSKVSYFKPVRGTYFQERRVKSAMQPTHPVVRSFAVENSTRFFHDEYYRKYGKMVRYFSLFKHVRNSWRYVNDPLGLDYYSPPTESIKLLAGDCDDYAILMASSIMAIGGEARIVISPNHMYTEVKMGTVEDLDKVSYAVRSLFPDEVTGGKIHFHETNGELWINFDYTAGYPGGPFLEPELYSVINFTNS</sequence>
<dbReference type="Proteomes" id="UP000185924">
    <property type="component" value="Unassembled WGS sequence"/>
</dbReference>